<dbReference type="PANTHER" id="PTHR12924:SF0">
    <property type="entry name" value="TRANSLOCON-ASSOCIATED PROTEIN SUBUNIT ALPHA"/>
    <property type="match status" value="1"/>
</dbReference>
<evidence type="ECO:0000256" key="11">
    <source>
        <dbReference type="SAM" id="SignalP"/>
    </source>
</evidence>
<feature type="compositionally biased region" description="Low complexity" evidence="9">
    <location>
        <begin position="245"/>
        <end position="259"/>
    </location>
</feature>
<evidence type="ECO:0000256" key="5">
    <source>
        <dbReference type="ARBA" id="ARBA00022989"/>
    </source>
</evidence>
<evidence type="ECO:0000256" key="9">
    <source>
        <dbReference type="SAM" id="MobiDB-lite"/>
    </source>
</evidence>
<proteinExistence type="inferred from homology"/>
<comment type="function">
    <text evidence="7">Is probably involved in a pathway contributing to genomic integrity.</text>
</comment>
<feature type="region of interest" description="Disordered" evidence="9">
    <location>
        <begin position="222"/>
        <end position="271"/>
    </location>
</feature>
<evidence type="ECO:0000256" key="6">
    <source>
        <dbReference type="ARBA" id="ARBA00023136"/>
    </source>
</evidence>
<evidence type="ECO:0008006" key="14">
    <source>
        <dbReference type="Google" id="ProtNLM"/>
    </source>
</evidence>
<comment type="caution">
    <text evidence="12">The sequence shown here is derived from an EMBL/GenBank/DDBJ whole genome shotgun (WGS) entry which is preliminary data.</text>
</comment>
<keyword evidence="13" id="KW-1185">Reference proteome</keyword>
<keyword evidence="2 10" id="KW-0812">Transmembrane</keyword>
<evidence type="ECO:0000256" key="2">
    <source>
        <dbReference type="ARBA" id="ARBA00022692"/>
    </source>
</evidence>
<dbReference type="PANTHER" id="PTHR12924">
    <property type="entry name" value="TRANSLOCON-ASSOCIATED PROTEIN, ALPHA SUBUNIT"/>
    <property type="match status" value="1"/>
</dbReference>
<dbReference type="Pfam" id="PF03896">
    <property type="entry name" value="TRAP_alpha"/>
    <property type="match status" value="1"/>
</dbReference>
<evidence type="ECO:0000256" key="10">
    <source>
        <dbReference type="SAM" id="Phobius"/>
    </source>
</evidence>
<evidence type="ECO:0000256" key="8">
    <source>
        <dbReference type="ARBA" id="ARBA00038311"/>
    </source>
</evidence>
<keyword evidence="3 11" id="KW-0732">Signal</keyword>
<dbReference type="OrthoDB" id="1926781at2759"/>
<evidence type="ECO:0000256" key="4">
    <source>
        <dbReference type="ARBA" id="ARBA00022824"/>
    </source>
</evidence>
<protein>
    <recommendedName>
        <fullName evidence="14">Translocon-associated protein subunit alpha</fullName>
    </recommendedName>
</protein>
<feature type="chain" id="PRO_5012769244" description="Translocon-associated protein subunit alpha" evidence="11">
    <location>
        <begin position="26"/>
        <end position="271"/>
    </location>
</feature>
<evidence type="ECO:0000256" key="1">
    <source>
        <dbReference type="ARBA" id="ARBA00004115"/>
    </source>
</evidence>
<dbReference type="EMBL" id="LVVM01005551">
    <property type="protein sequence ID" value="OJA10244.1"/>
    <property type="molecule type" value="Genomic_DNA"/>
</dbReference>
<evidence type="ECO:0000256" key="7">
    <source>
        <dbReference type="ARBA" id="ARBA00037565"/>
    </source>
</evidence>
<dbReference type="AlphaFoldDB" id="A0A1J8QEQ9"/>
<dbReference type="Proteomes" id="UP000183567">
    <property type="component" value="Unassembled WGS sequence"/>
</dbReference>
<keyword evidence="4" id="KW-0256">Endoplasmic reticulum</keyword>
<feature type="transmembrane region" description="Helical" evidence="10">
    <location>
        <begin position="174"/>
        <end position="195"/>
    </location>
</feature>
<comment type="similarity">
    <text evidence="8">Belongs to the IRC22 family.</text>
</comment>
<dbReference type="GO" id="GO:0005789">
    <property type="term" value="C:endoplasmic reticulum membrane"/>
    <property type="evidence" value="ECO:0007669"/>
    <property type="project" value="UniProtKB-SubCell"/>
</dbReference>
<feature type="signal peptide" evidence="11">
    <location>
        <begin position="1"/>
        <end position="25"/>
    </location>
</feature>
<dbReference type="InterPro" id="IPR005595">
    <property type="entry name" value="TRAP_alpha"/>
</dbReference>
<gene>
    <name evidence="12" type="ORF">AZE42_07832</name>
</gene>
<evidence type="ECO:0000256" key="3">
    <source>
        <dbReference type="ARBA" id="ARBA00022729"/>
    </source>
</evidence>
<reference evidence="12 13" key="1">
    <citation type="submission" date="2016-03" db="EMBL/GenBank/DDBJ databases">
        <title>Comparative genomics of the ectomycorrhizal sister species Rhizopogon vinicolor and Rhizopogon vesiculosus (Basidiomycota: Boletales) reveals a divergence of the mating type B locus.</title>
        <authorList>
            <person name="Mujic A.B."/>
            <person name="Kuo A."/>
            <person name="Tritt A."/>
            <person name="Lipzen A."/>
            <person name="Chen C."/>
            <person name="Johnson J."/>
            <person name="Sharma A."/>
            <person name="Barry K."/>
            <person name="Grigoriev I.V."/>
            <person name="Spatafora J.W."/>
        </authorList>
    </citation>
    <scope>NUCLEOTIDE SEQUENCE [LARGE SCALE GENOMIC DNA]</scope>
    <source>
        <strain evidence="12 13">AM-OR11-056</strain>
    </source>
</reference>
<accession>A0A1J8QEQ9</accession>
<keyword evidence="6 10" id="KW-0472">Membrane</keyword>
<organism evidence="12 13">
    <name type="scientific">Rhizopogon vesiculosus</name>
    <dbReference type="NCBI Taxonomy" id="180088"/>
    <lineage>
        <taxon>Eukaryota</taxon>
        <taxon>Fungi</taxon>
        <taxon>Dikarya</taxon>
        <taxon>Basidiomycota</taxon>
        <taxon>Agaricomycotina</taxon>
        <taxon>Agaricomycetes</taxon>
        <taxon>Agaricomycetidae</taxon>
        <taxon>Boletales</taxon>
        <taxon>Suillineae</taxon>
        <taxon>Rhizopogonaceae</taxon>
        <taxon>Rhizopogon</taxon>
    </lineage>
</organism>
<comment type="subcellular location">
    <subcellularLocation>
        <location evidence="1">Endoplasmic reticulum membrane</location>
        <topology evidence="1">Single-pass type I membrane protein</topology>
    </subcellularLocation>
</comment>
<evidence type="ECO:0000313" key="13">
    <source>
        <dbReference type="Proteomes" id="UP000183567"/>
    </source>
</evidence>
<evidence type="ECO:0000313" key="12">
    <source>
        <dbReference type="EMBL" id="OJA10244.1"/>
    </source>
</evidence>
<name>A0A1J8QEQ9_9AGAM</name>
<keyword evidence="5 10" id="KW-1133">Transmembrane helix</keyword>
<sequence length="271" mass="29773">MRPSTYIARGLSVATLLMALGVSASQPEDPEILIEASFPESNPFGHVVNGERNQMYLVVENRSDKNVTLQLVAGSFHHPETGALIKNTSSLTYGLPLLEGSKLQLPYNFYSEWIQGKAKHLLSLSFSQAKQPGDLRLNLWLEHTVDDEKYRVTAYDSVVTVVEPEPSWFDFKLLSTYLIVIAGLAGLSYAAYQAYVPSLKPKRKRPTEVSAPVGTVTATGATGYQEEWIPEHHLKKAKGKKTKGDGVASSEEVSGGESSAEGKRTRKGKKY</sequence>